<evidence type="ECO:0000256" key="3">
    <source>
        <dbReference type="ARBA" id="ARBA00022679"/>
    </source>
</evidence>
<evidence type="ECO:0000256" key="2">
    <source>
        <dbReference type="ARBA" id="ARBA00022676"/>
    </source>
</evidence>
<dbReference type="Pfam" id="PF00201">
    <property type="entry name" value="UDPGT"/>
    <property type="match status" value="1"/>
</dbReference>
<evidence type="ECO:0000256" key="5">
    <source>
        <dbReference type="RuleBase" id="RU362059"/>
    </source>
</evidence>
<accession>A0ABM1NCP3</accession>
<keyword evidence="2 4" id="KW-0328">Glycosyltransferase</keyword>
<feature type="chain" id="PRO_5044971929" description="UDP-glucuronosyltransferase" evidence="5">
    <location>
        <begin position="22"/>
        <end position="514"/>
    </location>
</feature>
<sequence>MERPAILVLVLASLFSAGCCANILGIFAMPSYSHYTLGHRLLEELAARGHQVTMIAPYKQDKPIPNYKEIYLEGLADIIGEQKTVFFDMENMYPVNQVILCYKLGYTFCDFVLKYKPVLDFINSNVTVDVVIMDQFLNEALVGIAHQLKAPLIYFSTLGTSIWNNHLVGNPAPMSHIPHNYLDYQGKMDLSERMHNFFLNSIEEIYRRLIAFPFHDKLLHETFPDAPPLHELLYKRDSFVLVNSHISVNDPTPHVPNMIEIGGFHPKARELSKDLQKFLDEAPHGVIFFGLGSNLRSSSLPKEKRDAILKALSKLKQKVLWKWEDETLPGQPPNVKLGKWFPQQSILAHPNVKGFISHGGLLSTIEAVYFGVPIIGIPIYADQKMNINLAVNRGYAAMVPFKELTEEKLTWALNEILNKTCYRENVKKRSSLMNDRPMNPLQEAVYWVEHIIRHKGASHFRNGAMDLKWYQYEMVDVAILVGSAVILTLIIIIVAIRKALSPKHKNQKSKRKTQ</sequence>
<organism evidence="6 7">
    <name type="scientific">Nicrophorus vespilloides</name>
    <name type="common">Boreal carrion beetle</name>
    <dbReference type="NCBI Taxonomy" id="110193"/>
    <lineage>
        <taxon>Eukaryota</taxon>
        <taxon>Metazoa</taxon>
        <taxon>Ecdysozoa</taxon>
        <taxon>Arthropoda</taxon>
        <taxon>Hexapoda</taxon>
        <taxon>Insecta</taxon>
        <taxon>Pterygota</taxon>
        <taxon>Neoptera</taxon>
        <taxon>Endopterygota</taxon>
        <taxon>Coleoptera</taxon>
        <taxon>Polyphaga</taxon>
        <taxon>Staphyliniformia</taxon>
        <taxon>Silphidae</taxon>
        <taxon>Nicrophorinae</taxon>
        <taxon>Nicrophorus</taxon>
    </lineage>
</organism>
<evidence type="ECO:0000313" key="6">
    <source>
        <dbReference type="Proteomes" id="UP000695000"/>
    </source>
</evidence>
<dbReference type="PANTHER" id="PTHR48043:SF159">
    <property type="entry name" value="EG:EG0003.4 PROTEIN-RELATED"/>
    <property type="match status" value="1"/>
</dbReference>
<dbReference type="RefSeq" id="XP_017784593.1">
    <property type="nucleotide sequence ID" value="XM_017929104.1"/>
</dbReference>
<dbReference type="InterPro" id="IPR002213">
    <property type="entry name" value="UDP_glucos_trans"/>
</dbReference>
<protein>
    <recommendedName>
        <fullName evidence="5">UDP-glucuronosyltransferase</fullName>
        <ecNumber evidence="5">2.4.1.17</ecNumber>
    </recommendedName>
</protein>
<keyword evidence="5" id="KW-0732">Signal</keyword>
<comment type="subcellular location">
    <subcellularLocation>
        <location evidence="5">Membrane</location>
        <topology evidence="5">Single-pass membrane protein</topology>
    </subcellularLocation>
</comment>
<keyword evidence="3 4" id="KW-0808">Transferase</keyword>
<dbReference type="Proteomes" id="UP000695000">
    <property type="component" value="Unplaced"/>
</dbReference>
<evidence type="ECO:0000313" key="7">
    <source>
        <dbReference type="RefSeq" id="XP_017784593.1"/>
    </source>
</evidence>
<gene>
    <name evidence="7" type="primary">LOC108568169</name>
</gene>
<comment type="catalytic activity">
    <reaction evidence="5">
        <text>glucuronate acceptor + UDP-alpha-D-glucuronate = acceptor beta-D-glucuronoside + UDP + H(+)</text>
        <dbReference type="Rhea" id="RHEA:21032"/>
        <dbReference type="ChEBI" id="CHEBI:15378"/>
        <dbReference type="ChEBI" id="CHEBI:58052"/>
        <dbReference type="ChEBI" id="CHEBI:58223"/>
        <dbReference type="ChEBI" id="CHEBI:132367"/>
        <dbReference type="ChEBI" id="CHEBI:132368"/>
        <dbReference type="EC" id="2.4.1.17"/>
    </reaction>
</comment>
<reference evidence="7" key="1">
    <citation type="submission" date="2025-08" db="UniProtKB">
        <authorList>
            <consortium name="RefSeq"/>
        </authorList>
    </citation>
    <scope>IDENTIFICATION</scope>
    <source>
        <tissue evidence="7">Whole Larva</tissue>
    </source>
</reference>
<feature type="signal peptide" evidence="5">
    <location>
        <begin position="1"/>
        <end position="21"/>
    </location>
</feature>
<dbReference type="SUPFAM" id="SSF53756">
    <property type="entry name" value="UDP-Glycosyltransferase/glycogen phosphorylase"/>
    <property type="match status" value="1"/>
</dbReference>
<evidence type="ECO:0000256" key="1">
    <source>
        <dbReference type="ARBA" id="ARBA00009995"/>
    </source>
</evidence>
<evidence type="ECO:0000256" key="4">
    <source>
        <dbReference type="RuleBase" id="RU003718"/>
    </source>
</evidence>
<keyword evidence="5" id="KW-1133">Transmembrane helix</keyword>
<dbReference type="CDD" id="cd03784">
    <property type="entry name" value="GT1_Gtf-like"/>
    <property type="match status" value="1"/>
</dbReference>
<name>A0ABM1NCP3_NICVS</name>
<feature type="transmembrane region" description="Helical" evidence="5">
    <location>
        <begin position="477"/>
        <end position="500"/>
    </location>
</feature>
<dbReference type="Gene3D" id="3.40.50.2000">
    <property type="entry name" value="Glycogen Phosphorylase B"/>
    <property type="match status" value="2"/>
</dbReference>
<keyword evidence="6" id="KW-1185">Reference proteome</keyword>
<dbReference type="PROSITE" id="PS51257">
    <property type="entry name" value="PROKAR_LIPOPROTEIN"/>
    <property type="match status" value="1"/>
</dbReference>
<dbReference type="GeneID" id="108568169"/>
<dbReference type="InterPro" id="IPR035595">
    <property type="entry name" value="UDP_glycos_trans_CS"/>
</dbReference>
<dbReference type="PROSITE" id="PS00375">
    <property type="entry name" value="UDPGT"/>
    <property type="match status" value="1"/>
</dbReference>
<dbReference type="PANTHER" id="PTHR48043">
    <property type="entry name" value="EG:EG0003.4 PROTEIN-RELATED"/>
    <property type="match status" value="1"/>
</dbReference>
<keyword evidence="5" id="KW-0472">Membrane</keyword>
<comment type="similarity">
    <text evidence="1 4">Belongs to the UDP-glycosyltransferase family.</text>
</comment>
<proteinExistence type="inferred from homology"/>
<dbReference type="EC" id="2.4.1.17" evidence="5"/>
<keyword evidence="5" id="KW-0812">Transmembrane</keyword>
<dbReference type="InterPro" id="IPR050271">
    <property type="entry name" value="UDP-glycosyltransferase"/>
</dbReference>